<dbReference type="Proteomes" id="UP000186922">
    <property type="component" value="Unassembled WGS sequence"/>
</dbReference>
<dbReference type="InterPro" id="IPR003057">
    <property type="entry name" value="Invtbrt_color"/>
</dbReference>
<keyword evidence="6" id="KW-0964">Secreted</keyword>
<dbReference type="FunFam" id="2.40.128.20:FF:000003">
    <property type="entry name" value="Apolipoprotein D"/>
    <property type="match status" value="1"/>
</dbReference>
<evidence type="ECO:0000256" key="5">
    <source>
        <dbReference type="ARBA" id="ARBA00022448"/>
    </source>
</evidence>
<evidence type="ECO:0000256" key="4">
    <source>
        <dbReference type="ARBA" id="ARBA00019890"/>
    </source>
</evidence>
<dbReference type="PRINTS" id="PR01273">
    <property type="entry name" value="INVTBRTCOLOR"/>
</dbReference>
<dbReference type="PIRSF" id="PIRSF036893">
    <property type="entry name" value="Lipocalin_ApoD"/>
    <property type="match status" value="1"/>
</dbReference>
<keyword evidence="9" id="KW-0446">Lipid-binding</keyword>
<dbReference type="Pfam" id="PF08212">
    <property type="entry name" value="Lipocalin_2"/>
    <property type="match status" value="1"/>
</dbReference>
<evidence type="ECO:0000313" key="16">
    <source>
        <dbReference type="Proteomes" id="UP000186922"/>
    </source>
</evidence>
<comment type="subcellular location">
    <subcellularLocation>
        <location evidence="1">Secreted</location>
    </subcellularLocation>
</comment>
<comment type="similarity">
    <text evidence="3 13">Belongs to the calycin superfamily. Lipocalin family.</text>
</comment>
<keyword evidence="5" id="KW-0813">Transport</keyword>
<dbReference type="CDD" id="cd19437">
    <property type="entry name" value="lipocalin_apoD-like"/>
    <property type="match status" value="1"/>
</dbReference>
<evidence type="ECO:0000256" key="11">
    <source>
        <dbReference type="ARBA" id="ARBA00023180"/>
    </source>
</evidence>
<evidence type="ECO:0000256" key="1">
    <source>
        <dbReference type="ARBA" id="ARBA00004613"/>
    </source>
</evidence>
<dbReference type="InterPro" id="IPR022271">
    <property type="entry name" value="Lipocalin_ApoD"/>
</dbReference>
<dbReference type="STRING" id="947166.A0A1D1UJR8"/>
<dbReference type="PANTHER" id="PTHR10612:SF34">
    <property type="entry name" value="APOLIPOPROTEIN D"/>
    <property type="match status" value="1"/>
</dbReference>
<organism evidence="15 16">
    <name type="scientific">Ramazzottius varieornatus</name>
    <name type="common">Water bear</name>
    <name type="synonym">Tardigrade</name>
    <dbReference type="NCBI Taxonomy" id="947166"/>
    <lineage>
        <taxon>Eukaryota</taxon>
        <taxon>Metazoa</taxon>
        <taxon>Ecdysozoa</taxon>
        <taxon>Tardigrada</taxon>
        <taxon>Eutardigrada</taxon>
        <taxon>Parachela</taxon>
        <taxon>Hypsibioidea</taxon>
        <taxon>Ramazzottiidae</taxon>
        <taxon>Ramazzottius</taxon>
    </lineage>
</organism>
<evidence type="ECO:0000256" key="7">
    <source>
        <dbReference type="ARBA" id="ARBA00022729"/>
    </source>
</evidence>
<keyword evidence="8" id="KW-0346">Stress response</keyword>
<feature type="signal peptide" evidence="13">
    <location>
        <begin position="1"/>
        <end position="25"/>
    </location>
</feature>
<evidence type="ECO:0000256" key="2">
    <source>
        <dbReference type="ARBA" id="ARBA00006119"/>
    </source>
</evidence>
<dbReference type="GO" id="GO:0031409">
    <property type="term" value="F:pigment binding"/>
    <property type="evidence" value="ECO:0007669"/>
    <property type="project" value="InterPro"/>
</dbReference>
<comment type="similarity">
    <text evidence="2">Belongs to the Secretory-abundant heat soluble protein (SAHS) family.</text>
</comment>
<keyword evidence="10" id="KW-1015">Disulfide bond</keyword>
<comment type="function">
    <text evidence="12">Secreted heat soluble protein acting as a molecular shield in water-deficient condition. Tardigrade-specific intrinsically disordered proteins (TDPs) are essential for desiccation tolerance by forming non-crystalline amorphous solids upon desiccation, and this vitrified state mirrors their protective capabilities.</text>
</comment>
<dbReference type="AlphaFoldDB" id="A0A1D1UJR8"/>
<dbReference type="GO" id="GO:0008289">
    <property type="term" value="F:lipid binding"/>
    <property type="evidence" value="ECO:0007669"/>
    <property type="project" value="UniProtKB-KW"/>
</dbReference>
<evidence type="ECO:0000256" key="8">
    <source>
        <dbReference type="ARBA" id="ARBA00023016"/>
    </source>
</evidence>
<name>A0A1D1UJR8_RAMVA</name>
<keyword evidence="11" id="KW-0325">Glycoprotein</keyword>
<gene>
    <name evidence="15" type="primary">RvY_00321-1</name>
    <name evidence="15" type="synonym">RvY_00321.1</name>
    <name evidence="15" type="ORF">RvY_00321</name>
</gene>
<dbReference type="GO" id="GO:0000302">
    <property type="term" value="P:response to reactive oxygen species"/>
    <property type="evidence" value="ECO:0007669"/>
    <property type="project" value="TreeGrafter"/>
</dbReference>
<dbReference type="InterPro" id="IPR012674">
    <property type="entry name" value="Calycin"/>
</dbReference>
<evidence type="ECO:0000259" key="14">
    <source>
        <dbReference type="Pfam" id="PF08212"/>
    </source>
</evidence>
<feature type="domain" description="Lipocalin/cytosolic fatty-acid binding" evidence="14">
    <location>
        <begin position="45"/>
        <end position="182"/>
    </location>
</feature>
<dbReference type="PANTHER" id="PTHR10612">
    <property type="entry name" value="APOLIPOPROTEIN D"/>
    <property type="match status" value="1"/>
</dbReference>
<feature type="chain" id="PRO_5013437124" description="Apolipoprotein D" evidence="13">
    <location>
        <begin position="26"/>
        <end position="194"/>
    </location>
</feature>
<sequence>MDHQVFLFAACIAICALGHVKTCHGQIVLFGGCEKQNVTVKSDFDASKYMGKWHEQKRYFVEYERGLKCVTAQYTALPDGVQVLNSGIKSSNGENSTALGEAIVPNAAEPAKLSVQFPRSPAGDLWIVDTDYETYSVAYSCRNAGPFRLESAWLLSRKPDQFSNETMSHIDDILRKNNIEKEAFLHVDQSSCSF</sequence>
<evidence type="ECO:0000256" key="13">
    <source>
        <dbReference type="PIRNR" id="PIRNR036893"/>
    </source>
</evidence>
<dbReference type="Gene3D" id="2.40.128.20">
    <property type="match status" value="1"/>
</dbReference>
<comment type="caution">
    <text evidence="15">The sequence shown here is derived from an EMBL/GenBank/DDBJ whole genome shotgun (WGS) entry which is preliminary data.</text>
</comment>
<dbReference type="EMBL" id="BDGG01000001">
    <property type="protein sequence ID" value="GAU87487.1"/>
    <property type="molecule type" value="Genomic_DNA"/>
</dbReference>
<dbReference type="OrthoDB" id="565904at2759"/>
<dbReference type="GO" id="GO:0005576">
    <property type="term" value="C:extracellular region"/>
    <property type="evidence" value="ECO:0007669"/>
    <property type="project" value="UniProtKB-SubCell"/>
</dbReference>
<evidence type="ECO:0000256" key="10">
    <source>
        <dbReference type="ARBA" id="ARBA00023157"/>
    </source>
</evidence>
<dbReference type="GO" id="GO:0006629">
    <property type="term" value="P:lipid metabolic process"/>
    <property type="evidence" value="ECO:0007669"/>
    <property type="project" value="TreeGrafter"/>
</dbReference>
<evidence type="ECO:0000256" key="3">
    <source>
        <dbReference type="ARBA" id="ARBA00006889"/>
    </source>
</evidence>
<evidence type="ECO:0000256" key="6">
    <source>
        <dbReference type="ARBA" id="ARBA00022525"/>
    </source>
</evidence>
<protein>
    <recommendedName>
        <fullName evidence="4">Apolipoprotein D</fullName>
    </recommendedName>
</protein>
<evidence type="ECO:0000313" key="15">
    <source>
        <dbReference type="EMBL" id="GAU87487.1"/>
    </source>
</evidence>
<evidence type="ECO:0000256" key="12">
    <source>
        <dbReference type="ARBA" id="ARBA00045493"/>
    </source>
</evidence>
<keyword evidence="7 13" id="KW-0732">Signal</keyword>
<reference evidence="15 16" key="1">
    <citation type="journal article" date="2016" name="Nat. Commun.">
        <title>Extremotolerant tardigrade genome and improved radiotolerance of human cultured cells by tardigrade-unique protein.</title>
        <authorList>
            <person name="Hashimoto T."/>
            <person name="Horikawa D.D."/>
            <person name="Saito Y."/>
            <person name="Kuwahara H."/>
            <person name="Kozuka-Hata H."/>
            <person name="Shin-I T."/>
            <person name="Minakuchi Y."/>
            <person name="Ohishi K."/>
            <person name="Motoyama A."/>
            <person name="Aizu T."/>
            <person name="Enomoto A."/>
            <person name="Kondo K."/>
            <person name="Tanaka S."/>
            <person name="Hara Y."/>
            <person name="Koshikawa S."/>
            <person name="Sagara H."/>
            <person name="Miura T."/>
            <person name="Yokobori S."/>
            <person name="Miyagawa K."/>
            <person name="Suzuki Y."/>
            <person name="Kubo T."/>
            <person name="Oyama M."/>
            <person name="Kohara Y."/>
            <person name="Fujiyama A."/>
            <person name="Arakawa K."/>
            <person name="Katayama T."/>
            <person name="Toyoda A."/>
            <person name="Kunieda T."/>
        </authorList>
    </citation>
    <scope>NUCLEOTIDE SEQUENCE [LARGE SCALE GENOMIC DNA]</scope>
    <source>
        <strain evidence="15 16">YOKOZUNA-1</strain>
    </source>
</reference>
<dbReference type="SUPFAM" id="SSF50814">
    <property type="entry name" value="Lipocalins"/>
    <property type="match status" value="1"/>
</dbReference>
<dbReference type="GO" id="GO:0005737">
    <property type="term" value="C:cytoplasm"/>
    <property type="evidence" value="ECO:0007669"/>
    <property type="project" value="TreeGrafter"/>
</dbReference>
<evidence type="ECO:0000256" key="9">
    <source>
        <dbReference type="ARBA" id="ARBA00023121"/>
    </source>
</evidence>
<proteinExistence type="inferred from homology"/>
<keyword evidence="16" id="KW-1185">Reference proteome</keyword>
<dbReference type="InterPro" id="IPR000566">
    <property type="entry name" value="Lipocln_cytosolic_FA-bd_dom"/>
</dbReference>
<accession>A0A1D1UJR8</accession>